<evidence type="ECO:0000259" key="1">
    <source>
        <dbReference type="Pfam" id="PF04187"/>
    </source>
</evidence>
<evidence type="ECO:0000313" key="3">
    <source>
        <dbReference type="Proteomes" id="UP000193207"/>
    </source>
</evidence>
<evidence type="ECO:0000313" key="2">
    <source>
        <dbReference type="EMBL" id="SLN14966.1"/>
    </source>
</evidence>
<reference evidence="2 3" key="1">
    <citation type="submission" date="2017-03" db="EMBL/GenBank/DDBJ databases">
        <authorList>
            <person name="Afonso C.L."/>
            <person name="Miller P.J."/>
            <person name="Scott M.A."/>
            <person name="Spackman E."/>
            <person name="Goraichik I."/>
            <person name="Dimitrov K.M."/>
            <person name="Suarez D.L."/>
            <person name="Swayne D.E."/>
        </authorList>
    </citation>
    <scope>NUCLEOTIDE SEQUENCE [LARGE SCALE GENOMIC DNA]</scope>
    <source>
        <strain evidence="2 3">CECT 8110</strain>
    </source>
</reference>
<dbReference type="Gene3D" id="3.40.50.11550">
    <property type="match status" value="1"/>
</dbReference>
<dbReference type="EMBL" id="FWFU01000001">
    <property type="protein sequence ID" value="SLN14966.1"/>
    <property type="molecule type" value="Genomic_DNA"/>
</dbReference>
<organism evidence="2 3">
    <name type="scientific">Roseovarius halotolerans</name>
    <dbReference type="NCBI Taxonomy" id="505353"/>
    <lineage>
        <taxon>Bacteria</taxon>
        <taxon>Pseudomonadati</taxon>
        <taxon>Pseudomonadota</taxon>
        <taxon>Alphaproteobacteria</taxon>
        <taxon>Rhodobacterales</taxon>
        <taxon>Roseobacteraceae</taxon>
        <taxon>Roseovarius</taxon>
    </lineage>
</organism>
<accession>A0A1X6Y9Q6</accession>
<name>A0A1X6Y9Q6_9RHOB</name>
<dbReference type="RefSeq" id="WP_085816053.1">
    <property type="nucleotide sequence ID" value="NZ_FWFU01000001.1"/>
</dbReference>
<proteinExistence type="predicted"/>
<dbReference type="OrthoDB" id="9795827at2"/>
<keyword evidence="3" id="KW-1185">Reference proteome</keyword>
<dbReference type="CDD" id="cd14727">
    <property type="entry name" value="ChanN-like"/>
    <property type="match status" value="1"/>
</dbReference>
<feature type="domain" description="Haem-binding uptake Tiki superfamily ChaN" evidence="1">
    <location>
        <begin position="21"/>
        <end position="231"/>
    </location>
</feature>
<dbReference type="Pfam" id="PF04187">
    <property type="entry name" value="Cofac_haem_bdg"/>
    <property type="match status" value="1"/>
</dbReference>
<dbReference type="InterPro" id="IPR007314">
    <property type="entry name" value="Cofac_haem-bd_dom"/>
</dbReference>
<dbReference type="Proteomes" id="UP000193207">
    <property type="component" value="Unassembled WGS sequence"/>
</dbReference>
<gene>
    <name evidence="2" type="ORF">ROH8110_00345</name>
</gene>
<dbReference type="AlphaFoldDB" id="A0A1X6Y9Q6"/>
<dbReference type="SUPFAM" id="SSF159501">
    <property type="entry name" value="EreA/ChaN-like"/>
    <property type="match status" value="1"/>
</dbReference>
<protein>
    <recommendedName>
        <fullName evidence="1">Haem-binding uptake Tiki superfamily ChaN domain-containing protein</fullName>
    </recommendedName>
</protein>
<sequence>MRAGDWFEPGSGAAMRHEAVLARAAGAPAVLLGETHDRADIHRWQAHVIAGLMAHRRDIVVGFEMFPARLTPVLAEWVAGGLDEAGFLERAEWRQVWNFDPELYMPIFRLCRDFGLEMIGLNCRRGLVSEVGKLGWEGVPEPEREGLTPACAASPDYRRFLFEITGGPHPDRTAQTPDDPAFDRFVRAQQTWDRAFACRIAARLNEPDKPLVVGIIGRGHLEYRGGTPAQLEDLGVAGAAVLLPHDLGRPHAAGQADAVCVMPQAAERDIATGRQSA</sequence>